<accession>E2Q459</accession>
<keyword evidence="2" id="KW-0732">Signal</keyword>
<organism evidence="3 4">
    <name type="scientific">Streptomyces clavuligerus</name>
    <dbReference type="NCBI Taxonomy" id="1901"/>
    <lineage>
        <taxon>Bacteria</taxon>
        <taxon>Bacillati</taxon>
        <taxon>Actinomycetota</taxon>
        <taxon>Actinomycetes</taxon>
        <taxon>Kitasatosporales</taxon>
        <taxon>Streptomycetaceae</taxon>
        <taxon>Streptomyces</taxon>
    </lineage>
</organism>
<feature type="chain" id="PRO_5039022807" evidence="2">
    <location>
        <begin position="31"/>
        <end position="207"/>
    </location>
</feature>
<dbReference type="STRING" id="1901.BB341_09120"/>
<dbReference type="GeneID" id="93729585"/>
<reference evidence="3 4" key="1">
    <citation type="journal article" date="2010" name="Genome Biol. Evol.">
        <title>The sequence of a 1.8-mb bacterial linear plasmid reveals a rich evolutionary reservoir of secondary metabolic pathways.</title>
        <authorList>
            <person name="Medema M.H."/>
            <person name="Trefzer A."/>
            <person name="Kovalchuk A."/>
            <person name="van den Berg M."/>
            <person name="Mueller U."/>
            <person name="Heijne W."/>
            <person name="Wu L."/>
            <person name="Alam M.T."/>
            <person name="Ronning C.M."/>
            <person name="Nierman W.C."/>
            <person name="Bovenberg R.A.L."/>
            <person name="Breitling R."/>
            <person name="Takano E."/>
        </authorList>
    </citation>
    <scope>NUCLEOTIDE SEQUENCE [LARGE SCALE GENOMIC DNA]</scope>
    <source>
        <strain evidence="4">ATCC 27064 / DSM 738 / JCM 4710 / NBRC 13307 / NCIMB 12785 / NRRL 3585 / VKM Ac-602</strain>
    </source>
</reference>
<feature type="signal peptide" evidence="2">
    <location>
        <begin position="1"/>
        <end position="30"/>
    </location>
</feature>
<dbReference type="eggNOG" id="ENOG5033ED0">
    <property type="taxonomic scope" value="Bacteria"/>
</dbReference>
<feature type="region of interest" description="Disordered" evidence="1">
    <location>
        <begin position="30"/>
        <end position="73"/>
    </location>
</feature>
<sequence length="207" mass="21409">MRKRYGAGAPRAVTAALAAVALGLALTACGGDFGDDGDAPDARNPGAVSTATGAGAQDGQSPEPQGDGPDASERTAEALATVEGSDGFAFTITGAERDEGGFLTVSGTVTNTSDRRLPPPIQWNGQERQVKRTGRSFAGMTLVDKTEKKRYYVLRDTEGYPLTTTGLGVFGAGQSADFFAQFPAPPPETASVELQIPLMPARTIELG</sequence>
<dbReference type="Proteomes" id="UP000002357">
    <property type="component" value="Chromosome"/>
</dbReference>
<evidence type="ECO:0000256" key="1">
    <source>
        <dbReference type="SAM" id="MobiDB-lite"/>
    </source>
</evidence>
<name>E2Q459_STRCL</name>
<dbReference type="RefSeq" id="WP_003961668.1">
    <property type="nucleotide sequence ID" value="NZ_CM000913.1"/>
</dbReference>
<dbReference type="AlphaFoldDB" id="E2Q459"/>
<evidence type="ECO:0000256" key="2">
    <source>
        <dbReference type="SAM" id="SignalP"/>
    </source>
</evidence>
<dbReference type="OrthoDB" id="4334774at2"/>
<evidence type="ECO:0000313" key="3">
    <source>
        <dbReference type="EMBL" id="EFG08997.1"/>
    </source>
</evidence>
<evidence type="ECO:0000313" key="4">
    <source>
        <dbReference type="Proteomes" id="UP000002357"/>
    </source>
</evidence>
<dbReference type="EMBL" id="CM000913">
    <property type="protein sequence ID" value="EFG08997.1"/>
    <property type="molecule type" value="Genomic_DNA"/>
</dbReference>
<proteinExistence type="predicted"/>
<protein>
    <submittedName>
        <fullName evidence="3">Secreted protein</fullName>
    </submittedName>
</protein>
<feature type="compositionally biased region" description="Polar residues" evidence="1">
    <location>
        <begin position="47"/>
        <end position="63"/>
    </location>
</feature>
<gene>
    <name evidence="3" type="ORF">SCLAV_3923</name>
</gene>
<keyword evidence="4" id="KW-1185">Reference proteome</keyword>
<dbReference type="PROSITE" id="PS51257">
    <property type="entry name" value="PROKAR_LIPOPROTEIN"/>
    <property type="match status" value="1"/>
</dbReference>
<dbReference type="KEGG" id="sclf:BB341_09120"/>